<feature type="transmembrane region" description="Helical" evidence="1">
    <location>
        <begin position="189"/>
        <end position="210"/>
    </location>
</feature>
<dbReference type="InterPro" id="IPR043968">
    <property type="entry name" value="SGNH"/>
</dbReference>
<dbReference type="STRING" id="525245.HMPREF0044_0823"/>
<dbReference type="HOGENOM" id="CLU_005679_10_1_11"/>
<dbReference type="GO" id="GO:0009103">
    <property type="term" value="P:lipopolysaccharide biosynthetic process"/>
    <property type="evidence" value="ECO:0007669"/>
    <property type="project" value="TreeGrafter"/>
</dbReference>
<gene>
    <name evidence="4" type="ORF">HMPREF0044_0823</name>
</gene>
<dbReference type="RefSeq" id="WP_006546595.1">
    <property type="nucleotide sequence ID" value="NZ_DS999543.1"/>
</dbReference>
<dbReference type="InterPro" id="IPR050879">
    <property type="entry name" value="Acyltransferase_3"/>
</dbReference>
<reference evidence="4 5" key="1">
    <citation type="submission" date="2009-01" db="EMBL/GenBank/DDBJ databases">
        <authorList>
            <person name="Qin X."/>
            <person name="Bachman B."/>
            <person name="Battles P."/>
            <person name="Bell A."/>
            <person name="Bess C."/>
            <person name="Bickham C."/>
            <person name="Chaboub L."/>
            <person name="Chen D."/>
            <person name="Coyle M."/>
            <person name="Deiros D.R."/>
            <person name="Dinh H."/>
            <person name="Forbes L."/>
            <person name="Fowler G."/>
            <person name="Francisco L."/>
            <person name="Fu Q."/>
            <person name="Gubbala S."/>
            <person name="Hale W."/>
            <person name="Han Y."/>
            <person name="Hemphill L."/>
            <person name="Highlander S.K."/>
            <person name="Hirani K."/>
            <person name="Hogues M."/>
            <person name="Jackson L."/>
            <person name="Jakkamsetti A."/>
            <person name="Javaid M."/>
            <person name="Jiang H."/>
            <person name="Korchina V."/>
            <person name="Kovar C."/>
            <person name="Lara F."/>
            <person name="Lee S."/>
            <person name="Mata R."/>
            <person name="Mathew T."/>
            <person name="Moen C."/>
            <person name="Morales K."/>
            <person name="Munidasa M."/>
            <person name="Nazareth L."/>
            <person name="Ngo R."/>
            <person name="Nguyen L."/>
            <person name="Okwuonu G."/>
            <person name="Ongeri F."/>
            <person name="Patil S."/>
            <person name="Petrosino J."/>
            <person name="Pham C."/>
            <person name="Pham P."/>
            <person name="Pu L.-L."/>
            <person name="Puazo M."/>
            <person name="Raj R."/>
            <person name="Reid J."/>
            <person name="Rouhana J."/>
            <person name="Saada N."/>
            <person name="Shang Y."/>
            <person name="Simmons D."/>
            <person name="Thornton R."/>
            <person name="Warren J."/>
            <person name="Weissenberger G."/>
            <person name="Zhang J."/>
            <person name="Zhang L."/>
            <person name="Zhou C."/>
            <person name="Zhu D."/>
            <person name="Muzny D."/>
            <person name="Worley K."/>
            <person name="Gibbs R."/>
        </authorList>
    </citation>
    <scope>NUCLEOTIDE SEQUENCE [LARGE SCALE GENOMIC DNA]</scope>
    <source>
        <strain evidence="4 5">DSM 15436</strain>
    </source>
</reference>
<feature type="transmembrane region" description="Helical" evidence="1">
    <location>
        <begin position="276"/>
        <end position="306"/>
    </location>
</feature>
<sequence length="713" mass="79402">MHDSLRTSPASASLKETETLKRKYFRKDIQALRAFAVLAVVLNHLWPLRLTGGFIGVDIFFVISGFLISSHLLKNTLETGTVNLWQFYSRRIRRLLPAAFTVAAVSYLAVWWLLPLHLQPRNYWELFASTAYAENLYLFSQAVDYHAANQTATVAQHYWSLSVEEQFYFIWPLLLILIAALSKTNRRRVSVIFISVFTLGFFVFSLWFSHFSPHQAYFFTPVRFWEFGLGALVAIATPALRKPVVGKLNWLRTLLAASAWFLLLLSAWLITPTYLFPGWIALIPTLATATIIAVGTSGALPLLRFFTDFKPVQIIGDASYSIYLWHWPLIIITPYLIRDILHWKEKLALIPITILIGYLSKRLVEDKGLENQWFADSVKRTFIAMLAAILCFATVTFALNAHAKTGLAKAHQAFETALESGCVGPQALAPNSGCTNQLGLPISTSLAPEYDYTTLPTGCTETNHEVSPGMFYTSATCDFRVNGNTDSADTIYLIGDSHAQQWNATLTEIAKKHQKLLQIHTIPGCPVHDFRKFMTEAEAIAGSGHQCALGSAYILNKISADKPGTVLYSAYAKTEYLGNVTGEDLDNQAKFNRALGATWQTLADAGVKQTIVLADTPYNDSVRDVNCWNFAANPAVDCRVPRVQALGTDPLIPASQVSSIPSVKLLDLTDYFCDKEYCYAVAGQIPVYYDTTHVSTQYSRLLAPQIEAAIGLK</sequence>
<feature type="transmembrane region" description="Helical" evidence="1">
    <location>
        <begin position="31"/>
        <end position="48"/>
    </location>
</feature>
<feature type="domain" description="Acyltransferase 3" evidence="2">
    <location>
        <begin position="28"/>
        <end position="355"/>
    </location>
</feature>
<dbReference type="Pfam" id="PF19040">
    <property type="entry name" value="SGNH"/>
    <property type="match status" value="1"/>
</dbReference>
<feature type="transmembrane region" description="Helical" evidence="1">
    <location>
        <begin position="54"/>
        <end position="73"/>
    </location>
</feature>
<keyword evidence="1" id="KW-0812">Transmembrane</keyword>
<dbReference type="AlphaFoldDB" id="C0VZU5"/>
<keyword evidence="1" id="KW-0472">Membrane</keyword>
<dbReference type="PANTHER" id="PTHR23028:SF53">
    <property type="entry name" value="ACYL_TRANSF_3 DOMAIN-CONTAINING PROTEIN"/>
    <property type="match status" value="1"/>
</dbReference>
<evidence type="ECO:0000259" key="3">
    <source>
        <dbReference type="Pfam" id="PF19040"/>
    </source>
</evidence>
<keyword evidence="4" id="KW-0012">Acyltransferase</keyword>
<evidence type="ECO:0000313" key="4">
    <source>
        <dbReference type="EMBL" id="EEH63804.1"/>
    </source>
</evidence>
<protein>
    <submittedName>
        <fullName evidence="4">Acyltransferase</fullName>
    </submittedName>
</protein>
<keyword evidence="1" id="KW-1133">Transmembrane helix</keyword>
<accession>C0VZU5</accession>
<organism evidence="4 5">
    <name type="scientific">Gleimia coleocanis DSM 15436</name>
    <dbReference type="NCBI Taxonomy" id="525245"/>
    <lineage>
        <taxon>Bacteria</taxon>
        <taxon>Bacillati</taxon>
        <taxon>Actinomycetota</taxon>
        <taxon>Actinomycetes</taxon>
        <taxon>Actinomycetales</taxon>
        <taxon>Actinomycetaceae</taxon>
        <taxon>Gleimia</taxon>
    </lineage>
</organism>
<proteinExistence type="predicted"/>
<dbReference type="Pfam" id="PF01757">
    <property type="entry name" value="Acyl_transf_3"/>
    <property type="match status" value="1"/>
</dbReference>
<feature type="transmembrane region" description="Helical" evidence="1">
    <location>
        <begin position="166"/>
        <end position="182"/>
    </location>
</feature>
<dbReference type="OrthoDB" id="3404679at2"/>
<feature type="transmembrane region" description="Helical" evidence="1">
    <location>
        <begin position="94"/>
        <end position="114"/>
    </location>
</feature>
<evidence type="ECO:0000256" key="1">
    <source>
        <dbReference type="SAM" id="Phobius"/>
    </source>
</evidence>
<feature type="transmembrane region" description="Helical" evidence="1">
    <location>
        <begin position="222"/>
        <end position="240"/>
    </location>
</feature>
<dbReference type="PANTHER" id="PTHR23028">
    <property type="entry name" value="ACETYLTRANSFERASE"/>
    <property type="match status" value="1"/>
</dbReference>
<comment type="caution">
    <text evidence="4">The sequence shown here is derived from an EMBL/GenBank/DDBJ whole genome shotgun (WGS) entry which is preliminary data.</text>
</comment>
<dbReference type="Proteomes" id="UP000010301">
    <property type="component" value="Unassembled WGS sequence"/>
</dbReference>
<feature type="transmembrane region" description="Helical" evidence="1">
    <location>
        <begin position="318"/>
        <end position="337"/>
    </location>
</feature>
<keyword evidence="5" id="KW-1185">Reference proteome</keyword>
<feature type="transmembrane region" description="Helical" evidence="1">
    <location>
        <begin position="381"/>
        <end position="399"/>
    </location>
</feature>
<feature type="transmembrane region" description="Helical" evidence="1">
    <location>
        <begin position="343"/>
        <end position="360"/>
    </location>
</feature>
<name>C0VZU5_9ACTO</name>
<dbReference type="GO" id="GO:0016747">
    <property type="term" value="F:acyltransferase activity, transferring groups other than amino-acyl groups"/>
    <property type="evidence" value="ECO:0007669"/>
    <property type="project" value="InterPro"/>
</dbReference>
<dbReference type="InterPro" id="IPR002656">
    <property type="entry name" value="Acyl_transf_3_dom"/>
</dbReference>
<feature type="domain" description="SGNH" evidence="3">
    <location>
        <begin position="473"/>
        <end position="707"/>
    </location>
</feature>
<keyword evidence="4" id="KW-0808">Transferase</keyword>
<dbReference type="eggNOG" id="COG1835">
    <property type="taxonomic scope" value="Bacteria"/>
</dbReference>
<feature type="transmembrane region" description="Helical" evidence="1">
    <location>
        <begin position="252"/>
        <end position="270"/>
    </location>
</feature>
<evidence type="ECO:0000313" key="5">
    <source>
        <dbReference type="Proteomes" id="UP000010301"/>
    </source>
</evidence>
<dbReference type="GO" id="GO:0016020">
    <property type="term" value="C:membrane"/>
    <property type="evidence" value="ECO:0007669"/>
    <property type="project" value="TreeGrafter"/>
</dbReference>
<dbReference type="EMBL" id="ACFG01000030">
    <property type="protein sequence ID" value="EEH63804.1"/>
    <property type="molecule type" value="Genomic_DNA"/>
</dbReference>
<evidence type="ECO:0000259" key="2">
    <source>
        <dbReference type="Pfam" id="PF01757"/>
    </source>
</evidence>